<dbReference type="AlphaFoldDB" id="A0ABD5EBV9"/>
<feature type="region of interest" description="Disordered" evidence="1">
    <location>
        <begin position="1"/>
        <end position="25"/>
    </location>
</feature>
<dbReference type="GO" id="GO:0006824">
    <property type="term" value="P:cobalt ion transport"/>
    <property type="evidence" value="ECO:0007669"/>
    <property type="project" value="UniProtKB-KW"/>
</dbReference>
<evidence type="ECO:0000313" key="4">
    <source>
        <dbReference type="Proteomes" id="UP001183607"/>
    </source>
</evidence>
<feature type="transmembrane region" description="Helical" evidence="2">
    <location>
        <begin position="538"/>
        <end position="563"/>
    </location>
</feature>
<feature type="compositionally biased region" description="Basic and acidic residues" evidence="1">
    <location>
        <begin position="426"/>
        <end position="474"/>
    </location>
</feature>
<feature type="transmembrane region" description="Helical" evidence="2">
    <location>
        <begin position="318"/>
        <end position="345"/>
    </location>
</feature>
<dbReference type="Proteomes" id="UP001183607">
    <property type="component" value="Unassembled WGS sequence"/>
</dbReference>
<feature type="compositionally biased region" description="Pro residues" evidence="1">
    <location>
        <begin position="1"/>
        <end position="13"/>
    </location>
</feature>
<dbReference type="InterPro" id="IPR051224">
    <property type="entry name" value="NiCoT_RcnA"/>
</dbReference>
<feature type="transmembrane region" description="Helical" evidence="2">
    <location>
        <begin position="351"/>
        <end position="372"/>
    </location>
</feature>
<keyword evidence="2" id="KW-1133">Transmembrane helix</keyword>
<feature type="compositionally biased region" description="Basic residues" evidence="1">
    <location>
        <begin position="475"/>
        <end position="492"/>
    </location>
</feature>
<dbReference type="EMBL" id="JAVRER010000057">
    <property type="protein sequence ID" value="MDT0418930.1"/>
    <property type="molecule type" value="Genomic_DNA"/>
</dbReference>
<evidence type="ECO:0000256" key="1">
    <source>
        <dbReference type="SAM" id="MobiDB-lite"/>
    </source>
</evidence>
<dbReference type="PANTHER" id="PTHR40659:SF1">
    <property type="entry name" value="NICKEL_COBALT EFFLUX SYSTEM RCNA"/>
    <property type="match status" value="1"/>
</dbReference>
<feature type="region of interest" description="Disordered" evidence="1">
    <location>
        <begin position="394"/>
        <end position="499"/>
    </location>
</feature>
<comment type="caution">
    <text evidence="3">The sequence shown here is derived from an EMBL/GenBank/DDBJ whole genome shotgun (WGS) entry which is preliminary data.</text>
</comment>
<sequence length="612" mass="63487">MSPPLSPAAPPRPSSRARLSTRAARTSRFRRARRVFAVVAGLGLWCGAAPAAEAHPLGNFSVNEYTGLTLRPDRVDALRVTDTAEIPTLQAAPSLDTDGDGTADAGERAAWAANRCADAARTLDVSAPDRLSWRVTSARFAYAAGQGGLRTGRLECRMNAPLTIGTEPVRLNVRTGDDAKRVGWHEITAKGEGVRLRDSTAPRTSPSKELRDYPRDLLSTPRGDTSARLTAVAGAATDGASGAQAPAPSMGNGPAAQVEALSQRLLALTGTQDLTLTVGLLAVLLSLLLGAGHALLPGHGKTVMAAYLAGRRGSARDAVVVGATVTLTHTLGVVVLGLALTSFSWLAGDTVLAWLGVVSGALVALVGAMLVVEAVRRARAARAHAVAHVRAGLPAQPHEAASTPEALVPSGPPYEPTRTPATRGTDSPDHGHAHSHGHDHPHPHAHDHPHAHGHAHDHVHPHSHDHGSPHTPEKPHRHGLFGHHGHTHGPHSHTHDLPAAGQPFGLRGLIGLGVAGGLVPSPSALVVLLGAIGLGRTLFGASLVLVYGLGMAATLTAVGLLLVRLGERAQRIAERPAFALLRRLAPYTALLTASLVLVVGLGLIIRSLPPVL</sequence>
<dbReference type="GO" id="GO:0015675">
    <property type="term" value="P:nickel cation transport"/>
    <property type="evidence" value="ECO:0007669"/>
    <property type="project" value="UniProtKB-KW"/>
</dbReference>
<proteinExistence type="predicted"/>
<reference evidence="4" key="1">
    <citation type="submission" date="2023-07" db="EMBL/GenBank/DDBJ databases">
        <title>30 novel species of actinomycetes from the DSMZ collection.</title>
        <authorList>
            <person name="Nouioui I."/>
        </authorList>
    </citation>
    <scope>NUCLEOTIDE SEQUENCE [LARGE SCALE GENOMIC DNA]</scope>
    <source>
        <strain evidence="4">DSM 41982</strain>
    </source>
</reference>
<dbReference type="RefSeq" id="WP_311677587.1">
    <property type="nucleotide sequence ID" value="NZ_JAVRER010000057.1"/>
</dbReference>
<feature type="compositionally biased region" description="Low complexity" evidence="1">
    <location>
        <begin position="14"/>
        <end position="24"/>
    </location>
</feature>
<evidence type="ECO:0000256" key="2">
    <source>
        <dbReference type="SAM" id="Phobius"/>
    </source>
</evidence>
<organism evidence="3 4">
    <name type="scientific">Streptomyces evansiae</name>
    <dbReference type="NCBI Taxonomy" id="3075535"/>
    <lineage>
        <taxon>Bacteria</taxon>
        <taxon>Bacillati</taxon>
        <taxon>Actinomycetota</taxon>
        <taxon>Actinomycetes</taxon>
        <taxon>Kitasatosporales</taxon>
        <taxon>Streptomycetaceae</taxon>
        <taxon>Streptomyces</taxon>
    </lineage>
</organism>
<dbReference type="PANTHER" id="PTHR40659">
    <property type="entry name" value="NICKEL/COBALT EFFLUX SYSTEM RCNA"/>
    <property type="match status" value="1"/>
</dbReference>
<evidence type="ECO:0000313" key="3">
    <source>
        <dbReference type="EMBL" id="MDT0418930.1"/>
    </source>
</evidence>
<keyword evidence="2" id="KW-0472">Membrane</keyword>
<feature type="transmembrane region" description="Helical" evidence="2">
    <location>
        <begin position="274"/>
        <end position="297"/>
    </location>
</feature>
<name>A0ABD5EBV9_9ACTN</name>
<protein>
    <submittedName>
        <fullName evidence="3">High frequency lysogenization protein HflD</fullName>
    </submittedName>
</protein>
<feature type="transmembrane region" description="Helical" evidence="2">
    <location>
        <begin position="584"/>
        <end position="605"/>
    </location>
</feature>
<dbReference type="GO" id="GO:0005886">
    <property type="term" value="C:plasma membrane"/>
    <property type="evidence" value="ECO:0007669"/>
    <property type="project" value="UniProtKB-SubCell"/>
</dbReference>
<feature type="compositionally biased region" description="Basic and acidic residues" evidence="1">
    <location>
        <begin position="193"/>
        <end position="215"/>
    </location>
</feature>
<keyword evidence="2" id="KW-0812">Transmembrane</keyword>
<gene>
    <name evidence="3" type="ORF">RM574_25950</name>
</gene>
<feature type="transmembrane region" description="Helical" evidence="2">
    <location>
        <begin position="509"/>
        <end position="532"/>
    </location>
</feature>
<accession>A0ABD5EBV9</accession>
<feature type="region of interest" description="Disordered" evidence="1">
    <location>
        <begin position="193"/>
        <end position="224"/>
    </location>
</feature>